<dbReference type="EMBL" id="KQ242128">
    <property type="protein sequence ID" value="KNC80619.1"/>
    <property type="molecule type" value="Genomic_DNA"/>
</dbReference>
<sequence length="277" mass="31240">MGRVHISPLEFDTTPGVLGAAIKEVTGNDVNPEDIMMKDGYAFVDFATDAEALLCRKNFRSIHGRKFSITVIRTRAMTKQVEKRRKDTAEDGEERLQKMTDAVKTLLECVGEDPEREGLLDTPGRMAKAMLFFTKGYQIFPREVANNAVFEEDHEDMVIVKNIEIYSMCEHHMVPFTGKVSIGYIPDKKVLGLSKVARIAEVFSRRLQVQERLTKEIACAIMDTIEPRGVAVVMEASHLCMVMRGVEKAHSSTITSVMLGCFREDSKTREEFLSLIK</sequence>
<dbReference type="SUPFAM" id="SSF55620">
    <property type="entry name" value="Tetrahydrobiopterin biosynthesis enzymes-like"/>
    <property type="match status" value="1"/>
</dbReference>
<feature type="domain" description="GTP cyclohydrolase I" evidence="9">
    <location>
        <begin position="100"/>
        <end position="276"/>
    </location>
</feature>
<comment type="pathway">
    <text evidence="1">Cofactor biosynthesis; 7,8-dihydroneopterin triphosphate biosynthesis; 7,8-dihydroneopterin triphosphate from GTP: step 1/1.</text>
</comment>
<dbReference type="CDD" id="cd00642">
    <property type="entry name" value="GTP_cyclohydro1"/>
    <property type="match status" value="1"/>
</dbReference>
<dbReference type="Pfam" id="PF01227">
    <property type="entry name" value="GTP_cyclohydroI"/>
    <property type="match status" value="1"/>
</dbReference>
<dbReference type="GO" id="GO:0005737">
    <property type="term" value="C:cytoplasm"/>
    <property type="evidence" value="ECO:0007669"/>
    <property type="project" value="TreeGrafter"/>
</dbReference>
<accession>A0A0L0FVH0</accession>
<dbReference type="GO" id="GO:0006729">
    <property type="term" value="P:tetrahydrobiopterin biosynthetic process"/>
    <property type="evidence" value="ECO:0007669"/>
    <property type="project" value="TreeGrafter"/>
</dbReference>
<evidence type="ECO:0000256" key="3">
    <source>
        <dbReference type="ARBA" id="ARBA00012715"/>
    </source>
</evidence>
<evidence type="ECO:0000256" key="5">
    <source>
        <dbReference type="ARBA" id="ARBA00022741"/>
    </source>
</evidence>
<evidence type="ECO:0000256" key="6">
    <source>
        <dbReference type="ARBA" id="ARBA00022801"/>
    </source>
</evidence>
<dbReference type="NCBIfam" id="NF006825">
    <property type="entry name" value="PRK09347.1-2"/>
    <property type="match status" value="1"/>
</dbReference>
<dbReference type="GO" id="GO:0003676">
    <property type="term" value="F:nucleic acid binding"/>
    <property type="evidence" value="ECO:0007669"/>
    <property type="project" value="InterPro"/>
</dbReference>
<dbReference type="OrthoDB" id="4966at2759"/>
<proteinExistence type="inferred from homology"/>
<dbReference type="InterPro" id="IPR020602">
    <property type="entry name" value="GTP_CycHdrlase_I_dom"/>
</dbReference>
<evidence type="ECO:0000256" key="1">
    <source>
        <dbReference type="ARBA" id="ARBA00005080"/>
    </source>
</evidence>
<keyword evidence="7" id="KW-0342">GTP-binding</keyword>
<evidence type="ECO:0000256" key="7">
    <source>
        <dbReference type="ARBA" id="ARBA00023134"/>
    </source>
</evidence>
<dbReference type="PANTHER" id="PTHR11109:SF7">
    <property type="entry name" value="GTP CYCLOHYDROLASE 1"/>
    <property type="match status" value="1"/>
</dbReference>
<gene>
    <name evidence="10" type="ORF">SARC_07028</name>
</gene>
<dbReference type="HAMAP" id="MF_00223">
    <property type="entry name" value="FolE"/>
    <property type="match status" value="1"/>
</dbReference>
<dbReference type="FunFam" id="1.10.286.10:FF:000003">
    <property type="entry name" value="GTP cyclohydrolase 1"/>
    <property type="match status" value="1"/>
</dbReference>
<keyword evidence="6" id="KW-0378">Hydrolase</keyword>
<dbReference type="GO" id="GO:0003934">
    <property type="term" value="F:GTP cyclohydrolase I activity"/>
    <property type="evidence" value="ECO:0007669"/>
    <property type="project" value="UniProtKB-EC"/>
</dbReference>
<dbReference type="GeneID" id="25907532"/>
<reference evidence="10 11" key="1">
    <citation type="submission" date="2011-02" db="EMBL/GenBank/DDBJ databases">
        <title>The Genome Sequence of Sphaeroforma arctica JP610.</title>
        <authorList>
            <consortium name="The Broad Institute Genome Sequencing Platform"/>
            <person name="Russ C."/>
            <person name="Cuomo C."/>
            <person name="Young S.K."/>
            <person name="Zeng Q."/>
            <person name="Gargeya S."/>
            <person name="Alvarado L."/>
            <person name="Berlin A."/>
            <person name="Chapman S.B."/>
            <person name="Chen Z."/>
            <person name="Freedman E."/>
            <person name="Gellesch M."/>
            <person name="Goldberg J."/>
            <person name="Griggs A."/>
            <person name="Gujja S."/>
            <person name="Heilman E."/>
            <person name="Heiman D."/>
            <person name="Howarth C."/>
            <person name="Mehta T."/>
            <person name="Neiman D."/>
            <person name="Pearson M."/>
            <person name="Roberts A."/>
            <person name="Saif S."/>
            <person name="Shea T."/>
            <person name="Shenoy N."/>
            <person name="Sisk P."/>
            <person name="Stolte C."/>
            <person name="Sykes S."/>
            <person name="White J."/>
            <person name="Yandava C."/>
            <person name="Burger G."/>
            <person name="Gray M.W."/>
            <person name="Holland P.W.H."/>
            <person name="King N."/>
            <person name="Lang F.B.F."/>
            <person name="Roger A.J."/>
            <person name="Ruiz-Trillo I."/>
            <person name="Haas B."/>
            <person name="Nusbaum C."/>
            <person name="Birren B."/>
        </authorList>
    </citation>
    <scope>NUCLEOTIDE SEQUENCE [LARGE SCALE GENOMIC DNA]</scope>
    <source>
        <strain evidence="10 11">JP610</strain>
    </source>
</reference>
<dbReference type="Gene3D" id="1.10.286.10">
    <property type="match status" value="1"/>
</dbReference>
<comment type="similarity">
    <text evidence="2">Belongs to the GTP cyclohydrolase I family.</text>
</comment>
<dbReference type="PROSITE" id="PS00859">
    <property type="entry name" value="GTP_CYCLOHYDROL_1_1"/>
    <property type="match status" value="1"/>
</dbReference>
<evidence type="ECO:0000313" key="11">
    <source>
        <dbReference type="Proteomes" id="UP000054560"/>
    </source>
</evidence>
<dbReference type="GO" id="GO:0005525">
    <property type="term" value="F:GTP binding"/>
    <property type="evidence" value="ECO:0007669"/>
    <property type="project" value="UniProtKB-KW"/>
</dbReference>
<evidence type="ECO:0000313" key="10">
    <source>
        <dbReference type="EMBL" id="KNC80619.1"/>
    </source>
</evidence>
<evidence type="ECO:0000256" key="2">
    <source>
        <dbReference type="ARBA" id="ARBA00008085"/>
    </source>
</evidence>
<dbReference type="Proteomes" id="UP000054560">
    <property type="component" value="Unassembled WGS sequence"/>
</dbReference>
<dbReference type="STRING" id="667725.A0A0L0FVH0"/>
<dbReference type="GO" id="GO:0008270">
    <property type="term" value="F:zinc ion binding"/>
    <property type="evidence" value="ECO:0007669"/>
    <property type="project" value="TreeGrafter"/>
</dbReference>
<dbReference type="NCBIfam" id="NF006826">
    <property type="entry name" value="PRK09347.1-3"/>
    <property type="match status" value="1"/>
</dbReference>
<evidence type="ECO:0000259" key="9">
    <source>
        <dbReference type="Pfam" id="PF01227"/>
    </source>
</evidence>
<dbReference type="InterPro" id="IPR035979">
    <property type="entry name" value="RBD_domain_sf"/>
</dbReference>
<keyword evidence="5" id="KW-0547">Nucleotide-binding</keyword>
<dbReference type="PROSITE" id="PS00860">
    <property type="entry name" value="GTP_CYCLOHYDROL_1_2"/>
    <property type="match status" value="1"/>
</dbReference>
<dbReference type="RefSeq" id="XP_014154521.1">
    <property type="nucleotide sequence ID" value="XM_014299046.1"/>
</dbReference>
<dbReference type="EC" id="3.5.4.16" evidence="3"/>
<dbReference type="AlphaFoldDB" id="A0A0L0FVH0"/>
<keyword evidence="11" id="KW-1185">Reference proteome</keyword>
<organism evidence="10 11">
    <name type="scientific">Sphaeroforma arctica JP610</name>
    <dbReference type="NCBI Taxonomy" id="667725"/>
    <lineage>
        <taxon>Eukaryota</taxon>
        <taxon>Ichthyosporea</taxon>
        <taxon>Ichthyophonida</taxon>
        <taxon>Sphaeroforma</taxon>
    </lineage>
</organism>
<dbReference type="NCBIfam" id="TIGR00063">
    <property type="entry name" value="folE"/>
    <property type="match status" value="1"/>
</dbReference>
<dbReference type="SUPFAM" id="SSF54928">
    <property type="entry name" value="RNA-binding domain, RBD"/>
    <property type="match status" value="1"/>
</dbReference>
<evidence type="ECO:0000256" key="8">
    <source>
        <dbReference type="ARBA" id="ARBA00030854"/>
    </source>
</evidence>
<name>A0A0L0FVH0_9EUKA</name>
<dbReference type="FunFam" id="3.30.1130.10:FF:000012">
    <property type="entry name" value="GTP cyclohydrolase 1"/>
    <property type="match status" value="1"/>
</dbReference>
<protein>
    <recommendedName>
        <fullName evidence="4">GTP cyclohydrolase 1</fullName>
        <ecNumber evidence="3">3.5.4.16</ecNumber>
    </recommendedName>
    <alternativeName>
        <fullName evidence="8">GTP cyclohydrolase I</fullName>
    </alternativeName>
</protein>
<dbReference type="InterPro" id="IPR018234">
    <property type="entry name" value="GTP_CycHdrlase_I_CS"/>
</dbReference>
<dbReference type="UniPathway" id="UPA00848">
    <property type="reaction ID" value="UER00151"/>
</dbReference>
<dbReference type="eggNOG" id="KOG2698">
    <property type="taxonomic scope" value="Eukaryota"/>
</dbReference>
<evidence type="ECO:0000256" key="4">
    <source>
        <dbReference type="ARBA" id="ARBA00017272"/>
    </source>
</evidence>
<dbReference type="PANTHER" id="PTHR11109">
    <property type="entry name" value="GTP CYCLOHYDROLASE I"/>
    <property type="match status" value="1"/>
</dbReference>
<dbReference type="Gene3D" id="3.30.1130.10">
    <property type="match status" value="1"/>
</dbReference>
<dbReference type="InterPro" id="IPR043134">
    <property type="entry name" value="GTP-CH-I_N"/>
</dbReference>
<dbReference type="InterPro" id="IPR043133">
    <property type="entry name" value="GTP-CH-I_C/QueF"/>
</dbReference>
<dbReference type="InterPro" id="IPR001474">
    <property type="entry name" value="GTP_CycHdrlase_I"/>
</dbReference>
<dbReference type="GO" id="GO:0046654">
    <property type="term" value="P:tetrahydrofolate biosynthetic process"/>
    <property type="evidence" value="ECO:0007669"/>
    <property type="project" value="InterPro"/>
</dbReference>